<keyword evidence="1" id="KW-1133">Transmembrane helix</keyword>
<dbReference type="NCBIfam" id="TIGR02532">
    <property type="entry name" value="IV_pilin_GFxxxE"/>
    <property type="match status" value="1"/>
</dbReference>
<gene>
    <name evidence="2" type="ORF">GCM10007157_24070</name>
</gene>
<dbReference type="RefSeq" id="WP_039182341.1">
    <property type="nucleotide sequence ID" value="NZ_BMXN01000014.1"/>
</dbReference>
<dbReference type="Pfam" id="PF07963">
    <property type="entry name" value="N_methyl"/>
    <property type="match status" value="1"/>
</dbReference>
<reference evidence="3" key="1">
    <citation type="journal article" date="2019" name="Int. J. Syst. Evol. Microbiol.">
        <title>The Global Catalogue of Microorganisms (GCM) 10K type strain sequencing project: providing services to taxonomists for standard genome sequencing and annotation.</title>
        <authorList>
            <consortium name="The Broad Institute Genomics Platform"/>
            <consortium name="The Broad Institute Genome Sequencing Center for Infectious Disease"/>
            <person name="Wu L."/>
            <person name="Ma J."/>
        </authorList>
    </citation>
    <scope>NUCLEOTIDE SEQUENCE [LARGE SCALE GENOMIC DNA]</scope>
    <source>
        <strain evidence="3">KCTC 22154</strain>
    </source>
</reference>
<protein>
    <recommendedName>
        <fullName evidence="4">Prepilin-type N-terminal cleavage/methylation domain-containing protein</fullName>
    </recommendedName>
</protein>
<dbReference type="AlphaFoldDB" id="A0A8H9I6E1"/>
<dbReference type="Proteomes" id="UP000623776">
    <property type="component" value="Unassembled WGS sequence"/>
</dbReference>
<evidence type="ECO:0000313" key="2">
    <source>
        <dbReference type="EMBL" id="GGW31452.1"/>
    </source>
</evidence>
<dbReference type="EMBL" id="BMXN01000014">
    <property type="protein sequence ID" value="GGW31452.1"/>
    <property type="molecule type" value="Genomic_DNA"/>
</dbReference>
<keyword evidence="1" id="KW-0812">Transmembrane</keyword>
<evidence type="ECO:0000256" key="1">
    <source>
        <dbReference type="SAM" id="Phobius"/>
    </source>
</evidence>
<sequence>MERQNGFTLTEMMVAMVMGVIIVIGAGQLFLSTLHTFRQTESLGRQQEALIFSVTHITTTLQRRGAYDDAGEPYYRLQCVPSASECRCTLQDMSRAQPLVNFQAAEGASCPRDEPVGTAVDQAPAVYQVALPLGPGGQAVTFHVAHREALFHLDE</sequence>
<evidence type="ECO:0000313" key="3">
    <source>
        <dbReference type="Proteomes" id="UP000623776"/>
    </source>
</evidence>
<comment type="caution">
    <text evidence="2">The sequence shown here is derived from an EMBL/GenBank/DDBJ whole genome shotgun (WGS) entry which is preliminary data.</text>
</comment>
<keyword evidence="1" id="KW-0472">Membrane</keyword>
<feature type="transmembrane region" description="Helical" evidence="1">
    <location>
        <begin position="12"/>
        <end position="31"/>
    </location>
</feature>
<proteinExistence type="predicted"/>
<evidence type="ECO:0008006" key="4">
    <source>
        <dbReference type="Google" id="ProtNLM"/>
    </source>
</evidence>
<name>A0A8H9I6E1_9GAMM</name>
<dbReference type="InterPro" id="IPR012902">
    <property type="entry name" value="N_methyl_site"/>
</dbReference>
<organism evidence="2 3">
    <name type="scientific">Vreelandella hamiltonii</name>
    <dbReference type="NCBI Taxonomy" id="502829"/>
    <lineage>
        <taxon>Bacteria</taxon>
        <taxon>Pseudomonadati</taxon>
        <taxon>Pseudomonadota</taxon>
        <taxon>Gammaproteobacteria</taxon>
        <taxon>Oceanospirillales</taxon>
        <taxon>Halomonadaceae</taxon>
        <taxon>Vreelandella</taxon>
    </lineage>
</organism>
<keyword evidence="3" id="KW-1185">Reference proteome</keyword>
<accession>A0A8H9I6E1</accession>